<dbReference type="Proteomes" id="UP000192775">
    <property type="component" value="Chromosome"/>
</dbReference>
<dbReference type="InterPro" id="IPR050109">
    <property type="entry name" value="HTH-type_TetR-like_transc_reg"/>
</dbReference>
<dbReference type="AlphaFoldDB" id="A0A1X9LP59"/>
<reference evidence="2 3" key="1">
    <citation type="submission" date="2017-04" db="EMBL/GenBank/DDBJ databases">
        <authorList>
            <person name="Afonso C.L."/>
            <person name="Miller P.J."/>
            <person name="Scott M.A."/>
            <person name="Spackman E."/>
            <person name="Goraichik I."/>
            <person name="Dimitrov K.M."/>
            <person name="Suarez D.L."/>
            <person name="Swayne D.E."/>
        </authorList>
    </citation>
    <scope>NUCLEOTIDE SEQUENCE [LARGE SCALE GENOMIC DNA]</scope>
    <source>
        <strain evidence="3">XA(T)</strain>
    </source>
</reference>
<keyword evidence="1" id="KW-0238">DNA-binding</keyword>
<evidence type="ECO:0000313" key="3">
    <source>
        <dbReference type="Proteomes" id="UP000192775"/>
    </source>
</evidence>
<protein>
    <submittedName>
        <fullName evidence="2">Uncharacterized protein</fullName>
    </submittedName>
</protein>
<proteinExistence type="predicted"/>
<dbReference type="GO" id="GO:0003700">
    <property type="term" value="F:DNA-binding transcription factor activity"/>
    <property type="evidence" value="ECO:0007669"/>
    <property type="project" value="TreeGrafter"/>
</dbReference>
<dbReference type="InterPro" id="IPR041674">
    <property type="entry name" value="TetR_C_22"/>
</dbReference>
<dbReference type="PANTHER" id="PTHR30055:SF226">
    <property type="entry name" value="HTH-TYPE TRANSCRIPTIONAL REGULATOR PKSA"/>
    <property type="match status" value="1"/>
</dbReference>
<dbReference type="KEGG" id="cphy:B5808_06605"/>
<dbReference type="InterPro" id="IPR001647">
    <property type="entry name" value="HTH_TetR"/>
</dbReference>
<accession>A0A1X9LP59</accession>
<dbReference type="EMBL" id="CP020715">
    <property type="protein sequence ID" value="ARJ04919.1"/>
    <property type="molecule type" value="Genomic_DNA"/>
</dbReference>
<dbReference type="SUPFAM" id="SSF46689">
    <property type="entry name" value="Homeodomain-like"/>
    <property type="match status" value="1"/>
</dbReference>
<name>A0A1X9LP59_9MICO</name>
<evidence type="ECO:0000313" key="2">
    <source>
        <dbReference type="EMBL" id="ARJ04919.1"/>
    </source>
</evidence>
<dbReference type="GO" id="GO:0000976">
    <property type="term" value="F:transcription cis-regulatory region binding"/>
    <property type="evidence" value="ECO:0007669"/>
    <property type="project" value="TreeGrafter"/>
</dbReference>
<dbReference type="Gene3D" id="1.10.357.10">
    <property type="entry name" value="Tetracycline Repressor, domain 2"/>
    <property type="match status" value="1"/>
</dbReference>
<dbReference type="InterPro" id="IPR009057">
    <property type="entry name" value="Homeodomain-like_sf"/>
</dbReference>
<dbReference type="PRINTS" id="PR00455">
    <property type="entry name" value="HTHTETR"/>
</dbReference>
<gene>
    <name evidence="2" type="ORF">B5808_06605</name>
</gene>
<dbReference type="STRING" id="1619308.B5808_06605"/>
<evidence type="ECO:0000256" key="1">
    <source>
        <dbReference type="ARBA" id="ARBA00023125"/>
    </source>
</evidence>
<dbReference type="PANTHER" id="PTHR30055">
    <property type="entry name" value="HTH-TYPE TRANSCRIPTIONAL REGULATOR RUTR"/>
    <property type="match status" value="1"/>
</dbReference>
<sequence>MGYVSFNELIEGALTVSERVRNEPVQARSSERISALLDAASAVVSEVGIERLTTAMVADRAGASIGTVYRYFPDRIAVLAAMSLRGYERFVRTAVDNLEQSAPETWQDAVDRVIDASVHLHRTEPGYTSLRLSDQVALPDVDGVSMITARFAAPFAKVLVSEYSLTDDGSLADRLDTALTAVDALLVRAFLRDRAGDERAIEAARAVARSVLAAEDSPLVA</sequence>
<organism evidence="2 3">
    <name type="scientific">Cnuibacter physcomitrellae</name>
    <dbReference type="NCBI Taxonomy" id="1619308"/>
    <lineage>
        <taxon>Bacteria</taxon>
        <taxon>Bacillati</taxon>
        <taxon>Actinomycetota</taxon>
        <taxon>Actinomycetes</taxon>
        <taxon>Micrococcales</taxon>
        <taxon>Microbacteriaceae</taxon>
        <taxon>Cnuibacter</taxon>
    </lineage>
</organism>
<dbReference type="PROSITE" id="PS50977">
    <property type="entry name" value="HTH_TETR_2"/>
    <property type="match status" value="1"/>
</dbReference>
<dbReference type="Pfam" id="PF17928">
    <property type="entry name" value="TetR_C_22"/>
    <property type="match status" value="1"/>
</dbReference>
<dbReference type="Pfam" id="PF00440">
    <property type="entry name" value="TetR_N"/>
    <property type="match status" value="1"/>
</dbReference>
<keyword evidence="3" id="KW-1185">Reference proteome</keyword>